<sequence>MKKITGMILIATMLINLVACQTSGSSYFYYYTNTSCVELIKKETKLKTDSNEEIIKALIECMGTKSSDKKECVIKPDYVTDPTVSISNDYCLLDFDSSYYQMDSYTEVLYRAAMVKEITQLKDIEYVEFNVDGEDLVKNNKKVGVMTASDFVDDANNGDDSIEWTNVTLYFATKSGDKLIRYNRTLSHSSNVSAEKLVIETLIKGPTQAGFYRTLPSDVRVLSVSVIDGICYLNLSSEFVDEMVNVTSEIPIYSITNSLCSLEGIDAVRILVNGDSSISFRESISLDTEFEFNESLINE</sequence>
<dbReference type="Pfam" id="PF10646">
    <property type="entry name" value="Germane"/>
    <property type="match status" value="2"/>
</dbReference>
<gene>
    <name evidence="3" type="ORF">SAMN05216544_1143</name>
</gene>
<organism evidence="3 4">
    <name type="scientific">Lachnospira pectinoschiza</name>
    <dbReference type="NCBI Taxonomy" id="28052"/>
    <lineage>
        <taxon>Bacteria</taxon>
        <taxon>Bacillati</taxon>
        <taxon>Bacillota</taxon>
        <taxon>Clostridia</taxon>
        <taxon>Lachnospirales</taxon>
        <taxon>Lachnospiraceae</taxon>
        <taxon>Lachnospira</taxon>
    </lineage>
</organism>
<feature type="domain" description="GerMN" evidence="2">
    <location>
        <begin position="195"/>
        <end position="281"/>
    </location>
</feature>
<evidence type="ECO:0000259" key="2">
    <source>
        <dbReference type="SMART" id="SM00909"/>
    </source>
</evidence>
<dbReference type="AlphaFoldDB" id="A0A1G9W0Y5"/>
<dbReference type="SMART" id="SM00909">
    <property type="entry name" value="Germane"/>
    <property type="match status" value="1"/>
</dbReference>
<proteinExistence type="predicted"/>
<protein>
    <submittedName>
        <fullName evidence="3">Germination protein M</fullName>
    </submittedName>
</protein>
<feature type="chain" id="PRO_5010336145" evidence="1">
    <location>
        <begin position="25"/>
        <end position="299"/>
    </location>
</feature>
<dbReference type="Proteomes" id="UP000187651">
    <property type="component" value="Unassembled WGS sequence"/>
</dbReference>
<dbReference type="EMBL" id="FNHZ01000002">
    <property type="protein sequence ID" value="SDM77851.1"/>
    <property type="molecule type" value="Genomic_DNA"/>
</dbReference>
<name>A0A1G9W0Y5_9FIRM</name>
<evidence type="ECO:0000313" key="3">
    <source>
        <dbReference type="EMBL" id="SDM77851.1"/>
    </source>
</evidence>
<reference evidence="4" key="1">
    <citation type="submission" date="2016-10" db="EMBL/GenBank/DDBJ databases">
        <authorList>
            <person name="Varghese N."/>
            <person name="Submissions S."/>
        </authorList>
    </citation>
    <scope>NUCLEOTIDE SEQUENCE [LARGE SCALE GENOMIC DNA]</scope>
    <source>
        <strain evidence="4">M83</strain>
    </source>
</reference>
<dbReference type="RefSeq" id="WP_074521320.1">
    <property type="nucleotide sequence ID" value="NZ_FNHZ01000002.1"/>
</dbReference>
<keyword evidence="1" id="KW-0732">Signal</keyword>
<evidence type="ECO:0000313" key="4">
    <source>
        <dbReference type="Proteomes" id="UP000187651"/>
    </source>
</evidence>
<evidence type="ECO:0000256" key="1">
    <source>
        <dbReference type="SAM" id="SignalP"/>
    </source>
</evidence>
<keyword evidence="4" id="KW-1185">Reference proteome</keyword>
<accession>A0A1G9W0Y5</accession>
<feature type="signal peptide" evidence="1">
    <location>
        <begin position="1"/>
        <end position="24"/>
    </location>
</feature>
<dbReference type="InterPro" id="IPR019606">
    <property type="entry name" value="GerMN"/>
</dbReference>